<comment type="caution">
    <text evidence="6">The sequence shown here is derived from an EMBL/GenBank/DDBJ whole genome shotgun (WGS) entry which is preliminary data.</text>
</comment>
<dbReference type="SUPFAM" id="SSF47413">
    <property type="entry name" value="lambda repressor-like DNA-binding domains"/>
    <property type="match status" value="1"/>
</dbReference>
<dbReference type="Gene3D" id="1.10.260.40">
    <property type="entry name" value="lambda repressor-like DNA-binding domains"/>
    <property type="match status" value="1"/>
</dbReference>
<dbReference type="Proteomes" id="UP000622552">
    <property type="component" value="Unassembled WGS sequence"/>
</dbReference>
<dbReference type="AlphaFoldDB" id="A0A8J7KIY6"/>
<dbReference type="InterPro" id="IPR028082">
    <property type="entry name" value="Peripla_BP_I"/>
</dbReference>
<dbReference type="InterPro" id="IPR000843">
    <property type="entry name" value="HTH_LacI"/>
</dbReference>
<accession>A0A8J7KIY6</accession>
<dbReference type="RefSeq" id="WP_231398777.1">
    <property type="nucleotide sequence ID" value="NZ_BONS01000043.1"/>
</dbReference>
<dbReference type="InterPro" id="IPR046335">
    <property type="entry name" value="LacI/GalR-like_sensor"/>
</dbReference>
<dbReference type="EMBL" id="JADOUF010000001">
    <property type="protein sequence ID" value="MBG6136354.1"/>
    <property type="molecule type" value="Genomic_DNA"/>
</dbReference>
<keyword evidence="3" id="KW-0804">Transcription</keyword>
<keyword evidence="7" id="KW-1185">Reference proteome</keyword>
<dbReference type="InterPro" id="IPR010982">
    <property type="entry name" value="Lambda_DNA-bd_dom_sf"/>
</dbReference>
<dbReference type="CDD" id="cd01392">
    <property type="entry name" value="HTH_LacI"/>
    <property type="match status" value="1"/>
</dbReference>
<dbReference type="Pfam" id="PF00356">
    <property type="entry name" value="LacI"/>
    <property type="match status" value="1"/>
</dbReference>
<evidence type="ECO:0000313" key="7">
    <source>
        <dbReference type="Proteomes" id="UP000622552"/>
    </source>
</evidence>
<name>A0A8J7KIY6_9ACTN</name>
<reference evidence="6" key="1">
    <citation type="submission" date="2020-11" db="EMBL/GenBank/DDBJ databases">
        <title>Sequencing the genomes of 1000 actinobacteria strains.</title>
        <authorList>
            <person name="Klenk H.-P."/>
        </authorList>
    </citation>
    <scope>NUCLEOTIDE SEQUENCE</scope>
    <source>
        <strain evidence="6">DSM 45356</strain>
    </source>
</reference>
<keyword evidence="2 6" id="KW-0238">DNA-binding</keyword>
<evidence type="ECO:0000256" key="3">
    <source>
        <dbReference type="ARBA" id="ARBA00023163"/>
    </source>
</evidence>
<dbReference type="Pfam" id="PF13377">
    <property type="entry name" value="Peripla_BP_3"/>
    <property type="match status" value="1"/>
</dbReference>
<gene>
    <name evidence="6" type="ORF">IW245_002548</name>
</gene>
<evidence type="ECO:0000256" key="2">
    <source>
        <dbReference type="ARBA" id="ARBA00023125"/>
    </source>
</evidence>
<dbReference type="PROSITE" id="PS50932">
    <property type="entry name" value="HTH_LACI_2"/>
    <property type="match status" value="1"/>
</dbReference>
<dbReference type="GO" id="GO:0000976">
    <property type="term" value="F:transcription cis-regulatory region binding"/>
    <property type="evidence" value="ECO:0007669"/>
    <property type="project" value="TreeGrafter"/>
</dbReference>
<dbReference type="PROSITE" id="PS00356">
    <property type="entry name" value="HTH_LACI_1"/>
    <property type="match status" value="1"/>
</dbReference>
<evidence type="ECO:0000313" key="6">
    <source>
        <dbReference type="EMBL" id="MBG6136354.1"/>
    </source>
</evidence>
<feature type="region of interest" description="Disordered" evidence="4">
    <location>
        <begin position="1"/>
        <end position="23"/>
    </location>
</feature>
<dbReference type="Gene3D" id="3.40.50.2300">
    <property type="match status" value="2"/>
</dbReference>
<evidence type="ECO:0000259" key="5">
    <source>
        <dbReference type="PROSITE" id="PS50932"/>
    </source>
</evidence>
<feature type="domain" description="HTH lacI-type" evidence="5">
    <location>
        <begin position="26"/>
        <end position="80"/>
    </location>
</feature>
<dbReference type="SMART" id="SM00354">
    <property type="entry name" value="HTH_LACI"/>
    <property type="match status" value="1"/>
</dbReference>
<dbReference type="PANTHER" id="PTHR30146">
    <property type="entry name" value="LACI-RELATED TRANSCRIPTIONAL REPRESSOR"/>
    <property type="match status" value="1"/>
</dbReference>
<dbReference type="PANTHER" id="PTHR30146:SF153">
    <property type="entry name" value="LACTOSE OPERON REPRESSOR"/>
    <property type="match status" value="1"/>
</dbReference>
<evidence type="ECO:0000256" key="1">
    <source>
        <dbReference type="ARBA" id="ARBA00023015"/>
    </source>
</evidence>
<organism evidence="6 7">
    <name type="scientific">Longispora fulva</name>
    <dbReference type="NCBI Taxonomy" id="619741"/>
    <lineage>
        <taxon>Bacteria</taxon>
        <taxon>Bacillati</taxon>
        <taxon>Actinomycetota</taxon>
        <taxon>Actinomycetes</taxon>
        <taxon>Micromonosporales</taxon>
        <taxon>Micromonosporaceae</taxon>
        <taxon>Longispora</taxon>
    </lineage>
</organism>
<proteinExistence type="predicted"/>
<keyword evidence="1" id="KW-0805">Transcription regulation</keyword>
<sequence length="356" mass="37588">MAVTRPSESGVVNGDVPAHDLTRPSVTMNDVAAAANVSAQTVSRVLNDHPNVRRGTRERVLTAIQQLGYRPNTAARALVTGRSRTLGVITFDAVGYGPATILQAINIAAQDAGYFVSIVPLRSLDPHAVAEAMERLLGQSIDGLITIAPQEQMERALLGLTHQVPAVALDGSLDPSTPVVTVDEEGGARQATEYLLQLGHKTVLHLAGPADSIAATGRIAGWRAALAAAGVPAPEVLVGDWSTASGYQLGQQIAARSDTTAVFAGNDQMALGMMCALAERGIRVPEDISVVGFDDIPEAAYLIPRLSTVRPDFAETGRRCVKVLVDQLRGNNPATMYTIVPTELVVRRSTAQPPRT</sequence>
<protein>
    <submittedName>
        <fullName evidence="6">DNA-binding LacI/PurR family transcriptional regulator</fullName>
    </submittedName>
</protein>
<dbReference type="SUPFAM" id="SSF53822">
    <property type="entry name" value="Periplasmic binding protein-like I"/>
    <property type="match status" value="1"/>
</dbReference>
<dbReference type="CDD" id="cd01574">
    <property type="entry name" value="PBP1_LacI"/>
    <property type="match status" value="1"/>
</dbReference>
<dbReference type="GO" id="GO:0003700">
    <property type="term" value="F:DNA-binding transcription factor activity"/>
    <property type="evidence" value="ECO:0007669"/>
    <property type="project" value="TreeGrafter"/>
</dbReference>
<evidence type="ECO:0000256" key="4">
    <source>
        <dbReference type="SAM" id="MobiDB-lite"/>
    </source>
</evidence>